<dbReference type="Gene3D" id="1.20.5.1160">
    <property type="entry name" value="Vasodilator-stimulated phosphoprotein"/>
    <property type="match status" value="1"/>
</dbReference>
<dbReference type="PIRSF" id="PIRSF005546">
    <property type="entry name" value="Intermed_filamnt_Ifb-2"/>
    <property type="match status" value="1"/>
</dbReference>
<organism evidence="9 10">
    <name type="scientific">Crassostrea virginica</name>
    <name type="common">Eastern oyster</name>
    <dbReference type="NCBI Taxonomy" id="6565"/>
    <lineage>
        <taxon>Eukaryota</taxon>
        <taxon>Metazoa</taxon>
        <taxon>Spiralia</taxon>
        <taxon>Lophotrochozoa</taxon>
        <taxon>Mollusca</taxon>
        <taxon>Bivalvia</taxon>
        <taxon>Autobranchia</taxon>
        <taxon>Pteriomorphia</taxon>
        <taxon>Ostreida</taxon>
        <taxon>Ostreoidea</taxon>
        <taxon>Ostreidae</taxon>
        <taxon>Crassostrea</taxon>
    </lineage>
</organism>
<dbReference type="InterPro" id="IPR016451">
    <property type="entry name" value="Intermed_filament_ifa/ifb"/>
</dbReference>
<evidence type="ECO:0000256" key="5">
    <source>
        <dbReference type="SAM" id="Coils"/>
    </source>
</evidence>
<dbReference type="KEGG" id="cvn:111123415"/>
<evidence type="ECO:0000313" key="9">
    <source>
        <dbReference type="Proteomes" id="UP000694844"/>
    </source>
</evidence>
<name>A0A8B8CZV6_CRAVI</name>
<sequence>MSSDKVEFRRSVKTAPVVSHRTTVIQRTPAGSGHVVNRSSTSRLSMGSGPAFSAGTLAGLSHKGVNDVIQTRDREKKDMQGLNERFASYIEKVRFLEAQNKALLAEIERLKKLKGFDVSEIKELYEQEIAESRNVIDELSKEKAKFDSTLVGLQDALDDEKRERLASDKECAELRNKLDRLNDQIGEYEGEIATLRGRIGGLEDEVSKLRATNKRLQDDIARLRADLDEETRKRIEAEIKAQAVEEDLTFRLNVADAEIKELQALIDRDKGTEMRDIWKGEMSKAVSELQKEYDNQLNQIRLDCESRMESQLRELQAGVNRDNMEALQAKEETKKLKSRMGDVMPRLAELEAENAKLRNQIIALESEMSDMQREHDRENDKNMERIAGLENSLEEVIRELQVLQDAKLSLELEISCYRKLLESEENSLKNIVETSSGARSKGANQLADIVQKSSSSYSYGSRYSEESSNTSLSSTSGSNYGNPDLKSSESTGKLTVHRSCRGNIAFSDASPDGSQVGLENNTSGAKGKGSPSRDKTVNLKGWKIRREIGGKTKCTHEFKNDLMLGPGQKIKLYSGGAADMKQSDNDIVCDFFTWHAGGGNYILTDEYNNEKASLKMTITN</sequence>
<dbReference type="PROSITE" id="PS51842">
    <property type="entry name" value="IF_ROD_2"/>
    <property type="match status" value="1"/>
</dbReference>
<evidence type="ECO:0000259" key="8">
    <source>
        <dbReference type="PROSITE" id="PS51842"/>
    </source>
</evidence>
<evidence type="ECO:0000259" key="7">
    <source>
        <dbReference type="PROSITE" id="PS51841"/>
    </source>
</evidence>
<dbReference type="Gene3D" id="2.60.40.1260">
    <property type="entry name" value="Lamin Tail domain"/>
    <property type="match status" value="1"/>
</dbReference>
<feature type="domain" description="IF rod" evidence="8">
    <location>
        <begin position="75"/>
        <end position="428"/>
    </location>
</feature>
<evidence type="ECO:0000256" key="1">
    <source>
        <dbReference type="ARBA" id="ARBA00022754"/>
    </source>
</evidence>
<dbReference type="GeneID" id="111123415"/>
<dbReference type="PANTHER" id="PTHR45721">
    <property type="entry name" value="LAMIN DM0-RELATED"/>
    <property type="match status" value="1"/>
</dbReference>
<gene>
    <name evidence="10" type="primary">LOC111123415</name>
</gene>
<evidence type="ECO:0000256" key="6">
    <source>
        <dbReference type="SAM" id="MobiDB-lite"/>
    </source>
</evidence>
<dbReference type="Pfam" id="PF00038">
    <property type="entry name" value="Filament"/>
    <property type="match status" value="2"/>
</dbReference>
<dbReference type="GO" id="GO:0005652">
    <property type="term" value="C:nuclear lamina"/>
    <property type="evidence" value="ECO:0007669"/>
    <property type="project" value="TreeGrafter"/>
</dbReference>
<dbReference type="PROSITE" id="PS51841">
    <property type="entry name" value="LTD"/>
    <property type="match status" value="1"/>
</dbReference>
<dbReference type="InterPro" id="IPR001322">
    <property type="entry name" value="Lamin_tail_dom"/>
</dbReference>
<dbReference type="InterPro" id="IPR018039">
    <property type="entry name" value="IF_conserved"/>
</dbReference>
<dbReference type="GO" id="GO:0005200">
    <property type="term" value="F:structural constituent of cytoskeleton"/>
    <property type="evidence" value="ECO:0007669"/>
    <property type="project" value="TreeGrafter"/>
</dbReference>
<dbReference type="SUPFAM" id="SSF64593">
    <property type="entry name" value="Intermediate filament protein, coiled coil region"/>
    <property type="match status" value="2"/>
</dbReference>
<feature type="compositionally biased region" description="Low complexity" evidence="6">
    <location>
        <begin position="457"/>
        <end position="480"/>
    </location>
</feature>
<dbReference type="GO" id="GO:0090435">
    <property type="term" value="P:protein localization to nuclear envelope"/>
    <property type="evidence" value="ECO:0007669"/>
    <property type="project" value="TreeGrafter"/>
</dbReference>
<proteinExistence type="inferred from homology"/>
<dbReference type="SUPFAM" id="SSF90257">
    <property type="entry name" value="Myosin rod fragments"/>
    <property type="match status" value="1"/>
</dbReference>
<dbReference type="GO" id="GO:0006998">
    <property type="term" value="P:nuclear envelope organization"/>
    <property type="evidence" value="ECO:0007669"/>
    <property type="project" value="TreeGrafter"/>
</dbReference>
<evidence type="ECO:0000313" key="10">
    <source>
        <dbReference type="RefSeq" id="XP_022321427.1"/>
    </source>
</evidence>
<dbReference type="Gene3D" id="1.20.5.170">
    <property type="match status" value="1"/>
</dbReference>
<dbReference type="InterPro" id="IPR039008">
    <property type="entry name" value="IF_rod_dom"/>
</dbReference>
<evidence type="ECO:0000256" key="2">
    <source>
        <dbReference type="ARBA" id="ARBA00023054"/>
    </source>
</evidence>
<dbReference type="Proteomes" id="UP000694844">
    <property type="component" value="Chromosome 3"/>
</dbReference>
<feature type="coiled-coil region" evidence="5">
    <location>
        <begin position="347"/>
        <end position="413"/>
    </location>
</feature>
<evidence type="ECO:0000256" key="3">
    <source>
        <dbReference type="PIRNR" id="PIRNR005546"/>
    </source>
</evidence>
<feature type="domain" description="LTD" evidence="7">
    <location>
        <begin position="492"/>
        <end position="620"/>
    </location>
</feature>
<keyword evidence="9" id="KW-1185">Reference proteome</keyword>
<dbReference type="RefSeq" id="XP_022321427.1">
    <property type="nucleotide sequence ID" value="XM_022465719.1"/>
</dbReference>
<dbReference type="OrthoDB" id="2441647at2759"/>
<dbReference type="GO" id="GO:0005882">
    <property type="term" value="C:intermediate filament"/>
    <property type="evidence" value="ECO:0007669"/>
    <property type="project" value="UniProtKB-UniRule"/>
</dbReference>
<accession>A0A8B8CZV6</accession>
<dbReference type="SUPFAM" id="SSF74853">
    <property type="entry name" value="Lamin A/C globular tail domain"/>
    <property type="match status" value="1"/>
</dbReference>
<dbReference type="SMART" id="SM01391">
    <property type="entry name" value="Filament"/>
    <property type="match status" value="1"/>
</dbReference>
<feature type="region of interest" description="Disordered" evidence="6">
    <location>
        <begin position="506"/>
        <end position="536"/>
    </location>
</feature>
<protein>
    <submittedName>
        <fullName evidence="10">Retrograde protein of 51 kDa-like isoform X1</fullName>
    </submittedName>
</protein>
<feature type="region of interest" description="Disordered" evidence="6">
    <location>
        <begin position="457"/>
        <end position="493"/>
    </location>
</feature>
<dbReference type="GO" id="GO:0007097">
    <property type="term" value="P:nuclear migration"/>
    <property type="evidence" value="ECO:0007669"/>
    <property type="project" value="TreeGrafter"/>
</dbReference>
<comment type="similarity">
    <text evidence="3 4">Belongs to the intermediate filament family.</text>
</comment>
<dbReference type="PANTHER" id="PTHR45721:SF12">
    <property type="entry name" value="INTERMEDIATE FILAMENT PROTEIN IFA-1"/>
    <property type="match status" value="1"/>
</dbReference>
<dbReference type="PROSITE" id="PS00226">
    <property type="entry name" value="IF_ROD_1"/>
    <property type="match status" value="1"/>
</dbReference>
<dbReference type="AlphaFoldDB" id="A0A8B8CZV6"/>
<dbReference type="InterPro" id="IPR036415">
    <property type="entry name" value="Lamin_tail_dom_sf"/>
</dbReference>
<evidence type="ECO:0000256" key="4">
    <source>
        <dbReference type="RuleBase" id="RU000685"/>
    </source>
</evidence>
<keyword evidence="2 3" id="KW-0175">Coiled coil</keyword>
<feature type="coiled-coil region" evidence="5">
    <location>
        <begin position="79"/>
        <end position="247"/>
    </location>
</feature>
<dbReference type="GO" id="GO:0031507">
    <property type="term" value="P:heterochromatin formation"/>
    <property type="evidence" value="ECO:0007669"/>
    <property type="project" value="TreeGrafter"/>
</dbReference>
<keyword evidence="1 3" id="KW-0403">Intermediate filament</keyword>
<dbReference type="GO" id="GO:0051664">
    <property type="term" value="P:nuclear pore localization"/>
    <property type="evidence" value="ECO:0007669"/>
    <property type="project" value="TreeGrafter"/>
</dbReference>
<reference evidence="10" key="1">
    <citation type="submission" date="2025-08" db="UniProtKB">
        <authorList>
            <consortium name="RefSeq"/>
        </authorList>
    </citation>
    <scope>IDENTIFICATION</scope>
    <source>
        <tissue evidence="10">Whole sample</tissue>
    </source>
</reference>